<evidence type="ECO:0000256" key="7">
    <source>
        <dbReference type="ARBA" id="ARBA00022833"/>
    </source>
</evidence>
<dbReference type="InterPro" id="IPR044066">
    <property type="entry name" value="TRIAD_supradom"/>
</dbReference>
<dbReference type="CDD" id="cd16630">
    <property type="entry name" value="RING-HC_RBR_RNF216"/>
    <property type="match status" value="1"/>
</dbReference>
<evidence type="ECO:0000256" key="4">
    <source>
        <dbReference type="ARBA" id="ARBA00022737"/>
    </source>
</evidence>
<dbReference type="Gene3D" id="1.20.120.1750">
    <property type="match status" value="1"/>
</dbReference>
<sequence length="654" mass="73459">MDLDHNVDTRSSRSRRKPPASPISCSERPSSPSLPLMVPLMARKRARPVSFEVDGVEALDRAPAHLRKLSNRNEPITLIDSDEEDPPPRLKRARLDIQDDVFGGKSSATKDGRPEAAAESSTSSHRESPTADLLRRVLDVFPDLDAEWALFKLRCEGPTGYEERINAVIDAVLAMEGGYPKEPLVRPQQPKLTYDSVLYNRELRGSPAYREQSLAALQDQFPMMPSYHILKTFRSHQQLYYQTYLALAEHETMSTKPYAMLRRPRPGRGALPEKRDEQETSSGSTSLKDESRDPEWLREYNFLMSKLERDAAEAAETASKQTARDLAQREGDSMECGCCFDDQILEEMFQCAEGHLFCRGCCTRHAEQTLGNQSTIIACMDTSGCQAQFPEVELSRLLPPKSLSLYHRLQQAAEIALANIEGLETCPACDYAVIIDDPQEKLFRCQKDGCRKVTCRQCRREGHLPKSCAEVEADRKLDKRHMVEDAMTAALIRKCPKCDKAFLKEHGCNKITCSGCGTVSCYICRQAITNSYAHFREDRPTSTSADEDAPKCILWDANEASRDREAVIAARNAAQQLVLEDAARSGMSLDKSDLDIDAPRPSAPALPRPAHIPRPANGHRLPDLAMRMEELLVARWNQPGFNRDRPADERGRRV</sequence>
<evidence type="ECO:0000256" key="3">
    <source>
        <dbReference type="ARBA" id="ARBA00022723"/>
    </source>
</evidence>
<dbReference type="SMART" id="SM00647">
    <property type="entry name" value="IBR"/>
    <property type="match status" value="2"/>
</dbReference>
<dbReference type="CDD" id="cd20353">
    <property type="entry name" value="Rcat_RBR_RNF216"/>
    <property type="match status" value="1"/>
</dbReference>
<feature type="region of interest" description="Disordered" evidence="9">
    <location>
        <begin position="1"/>
        <end position="36"/>
    </location>
</feature>
<accession>A0AAD9CU38</accession>
<evidence type="ECO:0000256" key="1">
    <source>
        <dbReference type="ARBA" id="ARBA00004906"/>
    </source>
</evidence>
<dbReference type="PANTHER" id="PTHR22770:SF47">
    <property type="entry name" value="E3 UBIQUITIN-PROTEIN LIGASE RNF216"/>
    <property type="match status" value="1"/>
</dbReference>
<organism evidence="11 12">
    <name type="scientific">Papiliotrema laurentii</name>
    <name type="common">Cryptococcus laurentii</name>
    <dbReference type="NCBI Taxonomy" id="5418"/>
    <lineage>
        <taxon>Eukaryota</taxon>
        <taxon>Fungi</taxon>
        <taxon>Dikarya</taxon>
        <taxon>Basidiomycota</taxon>
        <taxon>Agaricomycotina</taxon>
        <taxon>Tremellomycetes</taxon>
        <taxon>Tremellales</taxon>
        <taxon>Rhynchogastremaceae</taxon>
        <taxon>Papiliotrema</taxon>
    </lineage>
</organism>
<feature type="region of interest" description="Disordered" evidence="9">
    <location>
        <begin position="590"/>
        <end position="617"/>
    </location>
</feature>
<evidence type="ECO:0000313" key="11">
    <source>
        <dbReference type="EMBL" id="KAK1920874.1"/>
    </source>
</evidence>
<dbReference type="InterPro" id="IPR047546">
    <property type="entry name" value="Rcat_RBR_RNF216"/>
</dbReference>
<evidence type="ECO:0000256" key="8">
    <source>
        <dbReference type="SAM" id="Coils"/>
    </source>
</evidence>
<keyword evidence="3" id="KW-0479">Metal-binding</keyword>
<dbReference type="PANTHER" id="PTHR22770">
    <property type="entry name" value="UBIQUITIN CONJUGATING ENZYME 7 INTERACTING PROTEIN-RELATED"/>
    <property type="match status" value="1"/>
</dbReference>
<keyword evidence="12" id="KW-1185">Reference proteome</keyword>
<feature type="region of interest" description="Disordered" evidence="9">
    <location>
        <begin position="77"/>
        <end position="129"/>
    </location>
</feature>
<dbReference type="GO" id="GO:0008270">
    <property type="term" value="F:zinc ion binding"/>
    <property type="evidence" value="ECO:0007669"/>
    <property type="project" value="UniProtKB-KW"/>
</dbReference>
<feature type="domain" description="RING-type" evidence="10">
    <location>
        <begin position="332"/>
        <end position="547"/>
    </location>
</feature>
<feature type="region of interest" description="Disordered" evidence="9">
    <location>
        <begin position="257"/>
        <end position="292"/>
    </location>
</feature>
<dbReference type="Pfam" id="PF26200">
    <property type="entry name" value="Rcat_RNF216"/>
    <property type="match status" value="1"/>
</dbReference>
<dbReference type="PROSITE" id="PS51873">
    <property type="entry name" value="TRIAD"/>
    <property type="match status" value="1"/>
</dbReference>
<keyword evidence="8" id="KW-0175">Coiled coil</keyword>
<keyword evidence="4" id="KW-0677">Repeat</keyword>
<reference evidence="11" key="1">
    <citation type="submission" date="2023-02" db="EMBL/GenBank/DDBJ databases">
        <title>Identification and recombinant expression of a fungal hydrolase from Papiliotrema laurentii that hydrolyzes apple cutin and clears colloidal polyester polyurethane.</title>
        <authorList>
            <consortium name="DOE Joint Genome Institute"/>
            <person name="Roman V.A."/>
            <person name="Bojanowski C."/>
            <person name="Crable B.R."/>
            <person name="Wagner D.N."/>
            <person name="Hung C.S."/>
            <person name="Nadeau L.J."/>
            <person name="Schratz L."/>
            <person name="Haridas S."/>
            <person name="Pangilinan J."/>
            <person name="Lipzen A."/>
            <person name="Na H."/>
            <person name="Yan M."/>
            <person name="Ng V."/>
            <person name="Grigoriev I.V."/>
            <person name="Spatafora J.W."/>
            <person name="Barlow D."/>
            <person name="Biffinger J."/>
            <person name="Kelley-Loughnane N."/>
            <person name="Varaljay V.A."/>
            <person name="Crookes-Goodson W.J."/>
        </authorList>
    </citation>
    <scope>NUCLEOTIDE SEQUENCE</scope>
    <source>
        <strain evidence="11">5307AH</strain>
    </source>
</reference>
<comment type="pathway">
    <text evidence="1">Protein modification; protein ubiquitination.</text>
</comment>
<keyword evidence="6" id="KW-0833">Ubl conjugation pathway</keyword>
<keyword evidence="7" id="KW-0862">Zinc</keyword>
<dbReference type="AlphaFoldDB" id="A0AAD9CU38"/>
<evidence type="ECO:0000256" key="9">
    <source>
        <dbReference type="SAM" id="MobiDB-lite"/>
    </source>
</evidence>
<evidence type="ECO:0000256" key="5">
    <source>
        <dbReference type="ARBA" id="ARBA00022771"/>
    </source>
</evidence>
<dbReference type="InterPro" id="IPR047544">
    <property type="entry name" value="RING-HC_RBR_RNF216"/>
</dbReference>
<evidence type="ECO:0000259" key="10">
    <source>
        <dbReference type="PROSITE" id="PS51873"/>
    </source>
</evidence>
<dbReference type="EMBL" id="JAODAN010000012">
    <property type="protein sequence ID" value="KAK1920874.1"/>
    <property type="molecule type" value="Genomic_DNA"/>
</dbReference>
<feature type="coiled-coil region" evidence="8">
    <location>
        <begin position="297"/>
        <end position="324"/>
    </location>
</feature>
<keyword evidence="2" id="KW-0808">Transferase</keyword>
<dbReference type="Proteomes" id="UP001182556">
    <property type="component" value="Unassembled WGS sequence"/>
</dbReference>
<comment type="caution">
    <text evidence="11">The sequence shown here is derived from an EMBL/GenBank/DDBJ whole genome shotgun (WGS) entry which is preliminary data.</text>
</comment>
<evidence type="ECO:0000256" key="2">
    <source>
        <dbReference type="ARBA" id="ARBA00022679"/>
    </source>
</evidence>
<protein>
    <recommendedName>
        <fullName evidence="10">RING-type domain-containing protein</fullName>
    </recommendedName>
</protein>
<dbReference type="Pfam" id="PF01485">
    <property type="entry name" value="IBR"/>
    <property type="match status" value="1"/>
</dbReference>
<dbReference type="InterPro" id="IPR051628">
    <property type="entry name" value="LUBAC_E3_Ligases"/>
</dbReference>
<dbReference type="CDD" id="cd20339">
    <property type="entry name" value="BRcat_RBR_RNF216"/>
    <property type="match status" value="1"/>
</dbReference>
<dbReference type="GO" id="GO:0016740">
    <property type="term" value="F:transferase activity"/>
    <property type="evidence" value="ECO:0007669"/>
    <property type="project" value="UniProtKB-KW"/>
</dbReference>
<evidence type="ECO:0000313" key="12">
    <source>
        <dbReference type="Proteomes" id="UP001182556"/>
    </source>
</evidence>
<name>A0AAD9CU38_PAPLA</name>
<dbReference type="SUPFAM" id="SSF57850">
    <property type="entry name" value="RING/U-box"/>
    <property type="match status" value="2"/>
</dbReference>
<gene>
    <name evidence="11" type="ORF">DB88DRAFT_501363</name>
</gene>
<dbReference type="InterPro" id="IPR002867">
    <property type="entry name" value="IBR_dom"/>
</dbReference>
<dbReference type="InterPro" id="IPR047545">
    <property type="entry name" value="BRcat_RBR_RNF216"/>
</dbReference>
<feature type="compositionally biased region" description="Basic and acidic residues" evidence="9">
    <location>
        <begin position="1"/>
        <end position="11"/>
    </location>
</feature>
<keyword evidence="5" id="KW-0863">Zinc-finger</keyword>
<evidence type="ECO:0000256" key="6">
    <source>
        <dbReference type="ARBA" id="ARBA00022786"/>
    </source>
</evidence>
<proteinExistence type="predicted"/>
<feature type="compositionally biased region" description="Pro residues" evidence="9">
    <location>
        <begin position="601"/>
        <end position="612"/>
    </location>
</feature>